<dbReference type="EMBL" id="LVEP01000064">
    <property type="protein sequence ID" value="OCB70203.1"/>
    <property type="molecule type" value="Genomic_DNA"/>
</dbReference>
<organism evidence="2 3">
    <name type="scientific">Flavobacterium crassostreae</name>
    <dbReference type="NCBI Taxonomy" id="1763534"/>
    <lineage>
        <taxon>Bacteria</taxon>
        <taxon>Pseudomonadati</taxon>
        <taxon>Bacteroidota</taxon>
        <taxon>Flavobacteriia</taxon>
        <taxon>Flavobacteriales</taxon>
        <taxon>Flavobacteriaceae</taxon>
        <taxon>Flavobacterium</taxon>
    </lineage>
</organism>
<dbReference type="RefSeq" id="WP_066336972.1">
    <property type="nucleotide sequence ID" value="NZ_CP017688.1"/>
</dbReference>
<name>A0A1B9DKN5_9FLAO</name>
<comment type="caution">
    <text evidence="2">The sequence shown here is derived from an EMBL/GenBank/DDBJ whole genome shotgun (WGS) entry which is preliminary data.</text>
</comment>
<reference evidence="2 3" key="1">
    <citation type="submission" date="2016-03" db="EMBL/GenBank/DDBJ databases">
        <authorList>
            <person name="Ploux O."/>
        </authorList>
    </citation>
    <scope>NUCLEOTIDE SEQUENCE [LARGE SCALE GENOMIC DNA]</scope>
    <source>
        <strain evidence="2 3">LPB0076</strain>
    </source>
</reference>
<proteinExistence type="predicted"/>
<dbReference type="SUPFAM" id="SSF69989">
    <property type="entry name" value="C-terminal domain of PLC-beta"/>
    <property type="match status" value="1"/>
</dbReference>
<sequence>MENLTLEQKKEKLRREYEQDLNEALERLEKTESANNERVNVTANIEREFDKLSDAITANSQNIRSLISKFREDYYTDFFINIGDARMQTLKRQAKELKTLEKQHKQEKDIISSIYNLKFDTEPSNQVISVEERITKALAKRSQGTNGIPDYRVLIIDGKAKAIIKQDGTVMLSSINVPYSVNDGNVSVTKNAILKSVVFVKEANKDINKIPTENVIELDTLNEEQQASVKEWIEKNN</sequence>
<feature type="coiled-coil region" evidence="1">
    <location>
        <begin position="3"/>
        <end position="38"/>
    </location>
</feature>
<keyword evidence="3" id="KW-1185">Reference proteome</keyword>
<dbReference type="Proteomes" id="UP000093510">
    <property type="component" value="Unassembled WGS sequence"/>
</dbReference>
<gene>
    <name evidence="2" type="ORF">LPBF_12215</name>
</gene>
<keyword evidence="1" id="KW-0175">Coiled coil</keyword>
<protein>
    <submittedName>
        <fullName evidence="2">Uncharacterized protein</fullName>
    </submittedName>
</protein>
<evidence type="ECO:0000313" key="3">
    <source>
        <dbReference type="Proteomes" id="UP000093510"/>
    </source>
</evidence>
<evidence type="ECO:0000313" key="2">
    <source>
        <dbReference type="EMBL" id="OCB70203.1"/>
    </source>
</evidence>
<accession>A0A1B9DKN5</accession>
<dbReference type="AlphaFoldDB" id="A0A1B9DKN5"/>
<evidence type="ECO:0000256" key="1">
    <source>
        <dbReference type="SAM" id="Coils"/>
    </source>
</evidence>
<dbReference type="OrthoDB" id="9978015at2"/>